<dbReference type="OrthoDB" id="427945at2759"/>
<sequence>MEQRPWHSAAYPSPTGVRYGPSYGPPSAQFAQPWHSAYPSNAGMPYGPFCWAPSAQLPQPRYLAAYPPQTGTQYRPPYQTTSAQHRDFGSQERRFDDAYCLVDEKGFCRPFSNSRVSQLSGKTYEEVISQVFSSSPSRRLHAVLPQEAEERTRLLLSKEVVANFLQTTVSDSAAASMREKGIGEELAQVDTVYNGRFQDFADSIFPLSTPLVTATCEHVQSVLVEICSDSRFVAMKLYQIEIQSCLVARQGYLARDDTHGLESVLLQPDTTGFAIVFNRAALQIKTDELAVRLGLQNVSKLLEQKKLHIVYFQSESAVSAALIMAREAKNEVRELKEKHQGTGGAFLLW</sequence>
<proteinExistence type="predicted"/>
<reference evidence="1" key="1">
    <citation type="submission" date="2021-02" db="EMBL/GenBank/DDBJ databases">
        <authorList>
            <person name="Dougan E. K."/>
            <person name="Rhodes N."/>
            <person name="Thang M."/>
            <person name="Chan C."/>
        </authorList>
    </citation>
    <scope>NUCLEOTIDE SEQUENCE</scope>
</reference>
<evidence type="ECO:0000313" key="2">
    <source>
        <dbReference type="Proteomes" id="UP000604046"/>
    </source>
</evidence>
<dbReference type="Proteomes" id="UP000604046">
    <property type="component" value="Unassembled WGS sequence"/>
</dbReference>
<accession>A0A812J2E5</accession>
<dbReference type="EMBL" id="CAJNDS010000358">
    <property type="protein sequence ID" value="CAE7197392.1"/>
    <property type="molecule type" value="Genomic_DNA"/>
</dbReference>
<organism evidence="1 2">
    <name type="scientific">Symbiodinium natans</name>
    <dbReference type="NCBI Taxonomy" id="878477"/>
    <lineage>
        <taxon>Eukaryota</taxon>
        <taxon>Sar</taxon>
        <taxon>Alveolata</taxon>
        <taxon>Dinophyceae</taxon>
        <taxon>Suessiales</taxon>
        <taxon>Symbiodiniaceae</taxon>
        <taxon>Symbiodinium</taxon>
    </lineage>
</organism>
<gene>
    <name evidence="1" type="ORF">SNAT2548_LOCUS5585</name>
</gene>
<name>A0A812J2E5_9DINO</name>
<comment type="caution">
    <text evidence="1">The sequence shown here is derived from an EMBL/GenBank/DDBJ whole genome shotgun (WGS) entry which is preliminary data.</text>
</comment>
<protein>
    <submittedName>
        <fullName evidence="1">Uncharacterized protein</fullName>
    </submittedName>
</protein>
<evidence type="ECO:0000313" key="1">
    <source>
        <dbReference type="EMBL" id="CAE7197392.1"/>
    </source>
</evidence>
<keyword evidence="2" id="KW-1185">Reference proteome</keyword>
<dbReference type="AlphaFoldDB" id="A0A812J2E5"/>